<name>A0A485KV15_9STRA</name>
<dbReference type="EMBL" id="VJMH01005346">
    <property type="protein sequence ID" value="KAF0697060.1"/>
    <property type="molecule type" value="Genomic_DNA"/>
</dbReference>
<dbReference type="OrthoDB" id="3219396at2759"/>
<dbReference type="EMBL" id="CAADRA010005367">
    <property type="protein sequence ID" value="VFT89098.1"/>
    <property type="molecule type" value="Genomic_DNA"/>
</dbReference>
<proteinExistence type="predicted"/>
<reference evidence="1" key="2">
    <citation type="submission" date="2019-06" db="EMBL/GenBank/DDBJ databases">
        <title>Genomics analysis of Aphanomyces spp. identifies a new class of oomycete effector associated with host adaptation.</title>
        <authorList>
            <person name="Gaulin E."/>
        </authorList>
    </citation>
    <scope>NUCLEOTIDE SEQUENCE</scope>
    <source>
        <strain evidence="1">CBS 578.67</strain>
    </source>
</reference>
<sequence>MKSKNQAPSRRGRQLPGDAVPVVVSKVLNATSFKTTLPSKNASNNQVVVATKPRPTASKKAALNQKLNRTNDRAVIHAFRHAFLALNVTQVVRAHGAAVAVVCSETAQDAVFVALTSYTVPLALEATPLKQVLAFESLARSSVTPSTELASRLSLKPSGWRLVDQTTDGTALGIYQYMHDVDASSVPMTLLAVVWLDGLVLQSLYALYSIPAVASSLLARVALPLTDDVDPRFGLTGYSIAVTLRSLDHTMWTHEAYSVDFAAPVKAGATETSVVLLDRHGALRERSRIVQPPTSVAIRTLAFHTTATKCVVVDVALWDFEHTLRWATSQCVAWTPCRAQPETIDMDFGTTPAAAMELRYVHPVHGRVHVELTPCKAKTIVSRLEVALSLTFINATFGTSY</sequence>
<accession>A0A485KV15</accession>
<gene>
    <name evidence="2" type="primary">Aste57867_12244</name>
    <name evidence="1" type="ORF">As57867_012199</name>
    <name evidence="2" type="ORF">ASTE57867_12244</name>
</gene>
<reference evidence="2 3" key="1">
    <citation type="submission" date="2019-03" db="EMBL/GenBank/DDBJ databases">
        <authorList>
            <person name="Gaulin E."/>
            <person name="Dumas B."/>
        </authorList>
    </citation>
    <scope>NUCLEOTIDE SEQUENCE [LARGE SCALE GENOMIC DNA]</scope>
    <source>
        <strain evidence="2">CBS 568.67</strain>
    </source>
</reference>
<evidence type="ECO:0000313" key="3">
    <source>
        <dbReference type="Proteomes" id="UP000332933"/>
    </source>
</evidence>
<dbReference type="Proteomes" id="UP000332933">
    <property type="component" value="Unassembled WGS sequence"/>
</dbReference>
<evidence type="ECO:0000313" key="1">
    <source>
        <dbReference type="EMBL" id="KAF0697060.1"/>
    </source>
</evidence>
<protein>
    <submittedName>
        <fullName evidence="2">Aste57867_12244 protein</fullName>
    </submittedName>
</protein>
<evidence type="ECO:0000313" key="2">
    <source>
        <dbReference type="EMBL" id="VFT89098.1"/>
    </source>
</evidence>
<dbReference type="AlphaFoldDB" id="A0A485KV15"/>
<keyword evidence="3" id="KW-1185">Reference proteome</keyword>
<organism evidence="2 3">
    <name type="scientific">Aphanomyces stellatus</name>
    <dbReference type="NCBI Taxonomy" id="120398"/>
    <lineage>
        <taxon>Eukaryota</taxon>
        <taxon>Sar</taxon>
        <taxon>Stramenopiles</taxon>
        <taxon>Oomycota</taxon>
        <taxon>Saprolegniomycetes</taxon>
        <taxon>Saprolegniales</taxon>
        <taxon>Verrucalvaceae</taxon>
        <taxon>Aphanomyces</taxon>
    </lineage>
</organism>